<organism evidence="1 2">
    <name type="scientific">Roseomonas haemaphysalidis</name>
    <dbReference type="NCBI Taxonomy" id="2768162"/>
    <lineage>
        <taxon>Bacteria</taxon>
        <taxon>Pseudomonadati</taxon>
        <taxon>Pseudomonadota</taxon>
        <taxon>Alphaproteobacteria</taxon>
        <taxon>Acetobacterales</taxon>
        <taxon>Roseomonadaceae</taxon>
        <taxon>Roseomonas</taxon>
    </lineage>
</organism>
<gene>
    <name evidence="1" type="ORF">IAI61_01865</name>
</gene>
<evidence type="ECO:0000313" key="1">
    <source>
        <dbReference type="EMBL" id="MBO1077761.1"/>
    </source>
</evidence>
<reference evidence="1 2" key="1">
    <citation type="submission" date="2020-09" db="EMBL/GenBank/DDBJ databases">
        <title>Roseomonas.</title>
        <authorList>
            <person name="Zhu W."/>
        </authorList>
    </citation>
    <scope>NUCLEOTIDE SEQUENCE [LARGE SCALE GENOMIC DNA]</scope>
    <source>
        <strain evidence="1 2">573</strain>
    </source>
</reference>
<evidence type="ECO:0000313" key="2">
    <source>
        <dbReference type="Proteomes" id="UP001518989"/>
    </source>
</evidence>
<proteinExistence type="predicted"/>
<keyword evidence="2" id="KW-1185">Reference proteome</keyword>
<dbReference type="RefSeq" id="WP_207415167.1">
    <property type="nucleotide sequence ID" value="NZ_JACTNG010000001.1"/>
</dbReference>
<protein>
    <submittedName>
        <fullName evidence="1">Uncharacterized protein</fullName>
    </submittedName>
</protein>
<dbReference type="Proteomes" id="UP001518989">
    <property type="component" value="Unassembled WGS sequence"/>
</dbReference>
<sequence length="78" mass="7886">MAARQSPEAAQAWQREVGTQPEVAAELRAVAEAAERRLGAQAVGQDNTAGAGSATLSPEGLAGIGRAVSAVRDAQQAM</sequence>
<dbReference type="EMBL" id="JACTNG010000001">
    <property type="protein sequence ID" value="MBO1077761.1"/>
    <property type="molecule type" value="Genomic_DNA"/>
</dbReference>
<accession>A0ABS3KJW9</accession>
<name>A0ABS3KJW9_9PROT</name>
<comment type="caution">
    <text evidence="1">The sequence shown here is derived from an EMBL/GenBank/DDBJ whole genome shotgun (WGS) entry which is preliminary data.</text>
</comment>